<evidence type="ECO:0000313" key="1">
    <source>
        <dbReference type="EMBL" id="MCD7457835.1"/>
    </source>
</evidence>
<organism evidence="1 2">
    <name type="scientific">Datura stramonium</name>
    <name type="common">Jimsonweed</name>
    <name type="synonym">Common thornapple</name>
    <dbReference type="NCBI Taxonomy" id="4076"/>
    <lineage>
        <taxon>Eukaryota</taxon>
        <taxon>Viridiplantae</taxon>
        <taxon>Streptophyta</taxon>
        <taxon>Embryophyta</taxon>
        <taxon>Tracheophyta</taxon>
        <taxon>Spermatophyta</taxon>
        <taxon>Magnoliopsida</taxon>
        <taxon>eudicotyledons</taxon>
        <taxon>Gunneridae</taxon>
        <taxon>Pentapetalae</taxon>
        <taxon>asterids</taxon>
        <taxon>lamiids</taxon>
        <taxon>Solanales</taxon>
        <taxon>Solanaceae</taxon>
        <taxon>Solanoideae</taxon>
        <taxon>Datureae</taxon>
        <taxon>Datura</taxon>
    </lineage>
</organism>
<accession>A0ABS8SG05</accession>
<comment type="caution">
    <text evidence="1">The sequence shown here is derived from an EMBL/GenBank/DDBJ whole genome shotgun (WGS) entry which is preliminary data.</text>
</comment>
<keyword evidence="2" id="KW-1185">Reference proteome</keyword>
<reference evidence="1 2" key="1">
    <citation type="journal article" date="2021" name="BMC Genomics">
        <title>Datura genome reveals duplications of psychoactive alkaloid biosynthetic genes and high mutation rate following tissue culture.</title>
        <authorList>
            <person name="Rajewski A."/>
            <person name="Carter-House D."/>
            <person name="Stajich J."/>
            <person name="Litt A."/>
        </authorList>
    </citation>
    <scope>NUCLEOTIDE SEQUENCE [LARGE SCALE GENOMIC DNA]</scope>
    <source>
        <strain evidence="1">AR-01</strain>
    </source>
</reference>
<protein>
    <submittedName>
        <fullName evidence="1">Uncharacterized protein</fullName>
    </submittedName>
</protein>
<dbReference type="Proteomes" id="UP000823775">
    <property type="component" value="Unassembled WGS sequence"/>
</dbReference>
<proteinExistence type="predicted"/>
<gene>
    <name evidence="1" type="ORF">HAX54_036391</name>
</gene>
<evidence type="ECO:0000313" key="2">
    <source>
        <dbReference type="Proteomes" id="UP000823775"/>
    </source>
</evidence>
<dbReference type="EMBL" id="JACEIK010000482">
    <property type="protein sequence ID" value="MCD7457835.1"/>
    <property type="molecule type" value="Genomic_DNA"/>
</dbReference>
<name>A0ABS8SG05_DATST</name>
<sequence>MQAAEILLPSYLNQIIQFNVTLTDASSSTPEAKMAAVQVEYNTEGQQSWLLKLEGRFWLLNYYYVRASMSLNRSRNYKVHRWKLAHAGSQMASADMTYSQKTKMQGAAVESWTTGNWNCVKCFLRFTKPEDFEEDTIEPTKTEFKFRDRKAPALTTERHHLKPYEEALVEKTKASFSFELLQRKDLPESILRVCYRQHWKNALFHDFKGRMFKAEDIQIKKVVDFSYEVCLSRFIETRSRSKCLQHQEYNILVDINWFSVGPDSAGGPELLFQDDFVLESAILATLRVGHEQYNNII</sequence>